<feature type="transmembrane region" description="Helical" evidence="7">
    <location>
        <begin position="817"/>
        <end position="842"/>
    </location>
</feature>
<feature type="transmembrane region" description="Helical" evidence="7">
    <location>
        <begin position="862"/>
        <end position="880"/>
    </location>
</feature>
<feature type="domain" description="ABC3 transporter permease C-terminal" evidence="8">
    <location>
        <begin position="773"/>
        <end position="890"/>
    </location>
</feature>
<dbReference type="GO" id="GO:0022857">
    <property type="term" value="F:transmembrane transporter activity"/>
    <property type="evidence" value="ECO:0007669"/>
    <property type="project" value="TreeGrafter"/>
</dbReference>
<dbReference type="Pfam" id="PF02687">
    <property type="entry name" value="FtsX"/>
    <property type="match status" value="2"/>
</dbReference>
<organism evidence="9 10">
    <name type="scientific">Gardnerella vaginalis</name>
    <dbReference type="NCBI Taxonomy" id="2702"/>
    <lineage>
        <taxon>Bacteria</taxon>
        <taxon>Bacillati</taxon>
        <taxon>Actinomycetota</taxon>
        <taxon>Actinomycetes</taxon>
        <taxon>Bifidobacteriales</taxon>
        <taxon>Bifidobacteriaceae</taxon>
        <taxon>Gardnerella</taxon>
    </lineage>
</organism>
<dbReference type="PANTHER" id="PTHR30572">
    <property type="entry name" value="MEMBRANE COMPONENT OF TRANSPORTER-RELATED"/>
    <property type="match status" value="1"/>
</dbReference>
<dbReference type="RefSeq" id="WP_060786526.1">
    <property type="nucleotide sequence ID" value="NZ_KQ956807.1"/>
</dbReference>
<gene>
    <name evidence="9" type="ORF">HMPREF3216_00211</name>
</gene>
<dbReference type="EMBL" id="LRQA01000017">
    <property type="protein sequence ID" value="KXA19026.1"/>
    <property type="molecule type" value="Genomic_DNA"/>
</dbReference>
<feature type="domain" description="ABC3 transporter permease C-terminal" evidence="8">
    <location>
        <begin position="277"/>
        <end position="397"/>
    </location>
</feature>
<feature type="transmembrane region" description="Helical" evidence="7">
    <location>
        <begin position="765"/>
        <end position="794"/>
    </location>
</feature>
<evidence type="ECO:0000256" key="2">
    <source>
        <dbReference type="ARBA" id="ARBA00022475"/>
    </source>
</evidence>
<protein>
    <submittedName>
        <fullName evidence="9">Efflux ABC transporter, permease protein</fullName>
    </submittedName>
</protein>
<evidence type="ECO:0000256" key="5">
    <source>
        <dbReference type="ARBA" id="ARBA00023136"/>
    </source>
</evidence>
<dbReference type="InterPro" id="IPR050250">
    <property type="entry name" value="Macrolide_Exporter_MacB"/>
</dbReference>
<feature type="transmembrane region" description="Helical" evidence="7">
    <location>
        <begin position="511"/>
        <end position="533"/>
    </location>
</feature>
<feature type="transmembrane region" description="Helical" evidence="7">
    <location>
        <begin position="318"/>
        <end position="349"/>
    </location>
</feature>
<comment type="caution">
    <text evidence="9">The sequence shown here is derived from an EMBL/GenBank/DDBJ whole genome shotgun (WGS) entry which is preliminary data.</text>
</comment>
<evidence type="ECO:0000256" key="6">
    <source>
        <dbReference type="ARBA" id="ARBA00038076"/>
    </source>
</evidence>
<dbReference type="Proteomes" id="UP000070558">
    <property type="component" value="Unassembled WGS sequence"/>
</dbReference>
<comment type="subcellular location">
    <subcellularLocation>
        <location evidence="1">Cell membrane</location>
        <topology evidence="1">Multi-pass membrane protein</topology>
    </subcellularLocation>
</comment>
<evidence type="ECO:0000256" key="3">
    <source>
        <dbReference type="ARBA" id="ARBA00022692"/>
    </source>
</evidence>
<feature type="transmembrane region" description="Helical" evidence="7">
    <location>
        <begin position="454"/>
        <end position="478"/>
    </location>
</feature>
<sequence length="897" mass="96163">MWKIALKLMRKSVRMLIASGIAILIGSMFMSATLLFANSVDDLMVRNSTDEFTSANYAISFKNPNSSPSSEIHYKDLHLDEISKMPGVNGIRSDDATALVRVEKGDKSVTSIAWSNGLYGNLPVYKSTEGRDPQEIGEITLIKSIAKSIHVNIGDTITLVKVDDTGGDKEKSYDVRVVGLVDDGEHSQIPFSNRGTYLGGITNDFCTKLKNLKNFDNQVVQSKVYMSIDESKINDLSPKINALLPKQFSLMSRHEVGVRAVRNVSNGTNFVTMFLLSFGILALLISSLVIANTFQVLVAQRRRTLALLRVIGAQSHQLYAAVLLEAAILGVISAAVGVLCAIGFMGAISNVNINSGPLSKIPLIVSLPAVVWPIAIGTIVTVLASMSAARSATKVTPMEALRPMDLIKDKRASIIRAVFGVVFIVVGILATALSATSLASMIARKSPTAGSDSWMTLLGAMFGCALVFIGIVMTAIFWMPFAMKATGAIMALCGPASKVANANVQRNPRRVAATGTALLIGVTLVSTVVTGAICGKATLKGVVDDRYSVDIIIQGKNVDESLAADISKISGIKNTELLPAVPMTFKNAKGETEYAIAAGVDNVNQLKNVMHTDLDGVNINKDSVLLPKFNGEGGEPFDLKKGNLNLQAYVEKYSSDETDSNNITPFTGMNTDSSNNDKSITVKQVQFKKYRNVNIYSRNTAFVSKSYFNNYLKPTTHILLISVDSSKANLVDIVKNIRNITSSYAEVMAGGSVFQRAQWESAIDIMMMLLVGLIAVAVVIALIGVANTLSLSVIERTKESATLRAIGMTRGQVRRSLALEATLISLTSTVSGLIVGTAFGWIGSYMVFSTIGKVPFVVDWTIYAVLALIALLAALLSSVLPARRAVKSSPVVALAED</sequence>
<keyword evidence="4 7" id="KW-1133">Transmembrane helix</keyword>
<keyword evidence="5 7" id="KW-0472">Membrane</keyword>
<evidence type="ECO:0000256" key="1">
    <source>
        <dbReference type="ARBA" id="ARBA00004651"/>
    </source>
</evidence>
<name>A0A133NRV4_GARVA</name>
<dbReference type="InterPro" id="IPR003838">
    <property type="entry name" value="ABC3_permease_C"/>
</dbReference>
<dbReference type="PANTHER" id="PTHR30572:SF4">
    <property type="entry name" value="ABC TRANSPORTER PERMEASE YTRF"/>
    <property type="match status" value="1"/>
</dbReference>
<dbReference type="GO" id="GO:0005886">
    <property type="term" value="C:plasma membrane"/>
    <property type="evidence" value="ECO:0007669"/>
    <property type="project" value="UniProtKB-SubCell"/>
</dbReference>
<dbReference type="PATRIC" id="fig|2702.99.peg.213"/>
<evidence type="ECO:0000313" key="10">
    <source>
        <dbReference type="Proteomes" id="UP000070558"/>
    </source>
</evidence>
<dbReference type="AlphaFoldDB" id="A0A133NRV4"/>
<reference evidence="9 10" key="1">
    <citation type="submission" date="2016-01" db="EMBL/GenBank/DDBJ databases">
        <authorList>
            <person name="Oliw E.H."/>
        </authorList>
    </citation>
    <scope>NUCLEOTIDE SEQUENCE [LARGE SCALE GENOMIC DNA]</scope>
    <source>
        <strain evidence="9 10">GED7760B</strain>
    </source>
</reference>
<dbReference type="OrthoDB" id="9780560at2"/>
<keyword evidence="2" id="KW-1003">Cell membrane</keyword>
<feature type="transmembrane region" description="Helical" evidence="7">
    <location>
        <begin position="270"/>
        <end position="297"/>
    </location>
</feature>
<feature type="transmembrane region" description="Helical" evidence="7">
    <location>
        <begin position="369"/>
        <end position="393"/>
    </location>
</feature>
<keyword evidence="3 7" id="KW-0812">Transmembrane</keyword>
<feature type="transmembrane region" description="Helical" evidence="7">
    <location>
        <begin position="414"/>
        <end position="442"/>
    </location>
</feature>
<evidence type="ECO:0000259" key="8">
    <source>
        <dbReference type="Pfam" id="PF02687"/>
    </source>
</evidence>
<evidence type="ECO:0000256" key="7">
    <source>
        <dbReference type="SAM" id="Phobius"/>
    </source>
</evidence>
<proteinExistence type="inferred from homology"/>
<evidence type="ECO:0000313" key="9">
    <source>
        <dbReference type="EMBL" id="KXA19026.1"/>
    </source>
</evidence>
<accession>A0A133NRV4</accession>
<comment type="similarity">
    <text evidence="6">Belongs to the ABC-4 integral membrane protein family.</text>
</comment>
<evidence type="ECO:0000256" key="4">
    <source>
        <dbReference type="ARBA" id="ARBA00022989"/>
    </source>
</evidence>